<gene>
    <name evidence="2" type="ORF">UFOVP1226_15</name>
    <name evidence="1" type="ORF">UFOVP278_27</name>
</gene>
<proteinExistence type="predicted"/>
<name>A0A6J5LT67_9CAUD</name>
<accession>A0A6J5LT67</accession>
<protein>
    <submittedName>
        <fullName evidence="1">Uncharacterized protein</fullName>
    </submittedName>
</protein>
<reference evidence="1" key="1">
    <citation type="submission" date="2020-04" db="EMBL/GenBank/DDBJ databases">
        <authorList>
            <person name="Chiriac C."/>
            <person name="Salcher M."/>
            <person name="Ghai R."/>
            <person name="Kavagutti S V."/>
        </authorList>
    </citation>
    <scope>NUCLEOTIDE SEQUENCE</scope>
</reference>
<dbReference type="EMBL" id="LR796291">
    <property type="protein sequence ID" value="CAB4134909.1"/>
    <property type="molecule type" value="Genomic_DNA"/>
</dbReference>
<evidence type="ECO:0000313" key="2">
    <source>
        <dbReference type="EMBL" id="CAB4191086.1"/>
    </source>
</evidence>
<organism evidence="1">
    <name type="scientific">uncultured Caudovirales phage</name>
    <dbReference type="NCBI Taxonomy" id="2100421"/>
    <lineage>
        <taxon>Viruses</taxon>
        <taxon>Duplodnaviria</taxon>
        <taxon>Heunggongvirae</taxon>
        <taxon>Uroviricota</taxon>
        <taxon>Caudoviricetes</taxon>
        <taxon>Peduoviridae</taxon>
        <taxon>Maltschvirus</taxon>
        <taxon>Maltschvirus maltsch</taxon>
    </lineage>
</organism>
<evidence type="ECO:0000313" key="1">
    <source>
        <dbReference type="EMBL" id="CAB4134909.1"/>
    </source>
</evidence>
<sequence>MAGLGAKLFTAYSKLTAAQVNGYLMDQSIMRFANATARDAAFGGAGEPTLAEGMTCYLDDTNVLQSYTGSAWVSVASSSTVADVSSGLVYVKQQSFSGSGTAQFTNCFNSSYDNYRIVFGCTTAPAGGAIIYTSMLNGTTPNNTAGSYLYYEAGNTWSGTADVGASAGTTSWFGIRSDTYFFGTMEIQNPYNSIYTTFQSEGIDAAQSWQVRGQQIRNASYDGIQFYHAGGNLNGLTMFCYGYRKS</sequence>
<dbReference type="EMBL" id="LR797174">
    <property type="protein sequence ID" value="CAB4191086.1"/>
    <property type="molecule type" value="Genomic_DNA"/>
</dbReference>